<dbReference type="AlphaFoldDB" id="A0A067SJJ3"/>
<dbReference type="EMBL" id="KL142394">
    <property type="protein sequence ID" value="KDR71120.1"/>
    <property type="molecule type" value="Genomic_DNA"/>
</dbReference>
<reference evidence="2" key="1">
    <citation type="journal article" date="2014" name="Proc. Natl. Acad. Sci. U.S.A.">
        <title>Extensive sampling of basidiomycete genomes demonstrates inadequacy of the white-rot/brown-rot paradigm for wood decay fungi.</title>
        <authorList>
            <person name="Riley R."/>
            <person name="Salamov A.A."/>
            <person name="Brown D.W."/>
            <person name="Nagy L.G."/>
            <person name="Floudas D."/>
            <person name="Held B.W."/>
            <person name="Levasseur A."/>
            <person name="Lombard V."/>
            <person name="Morin E."/>
            <person name="Otillar R."/>
            <person name="Lindquist E.A."/>
            <person name="Sun H."/>
            <person name="LaButti K.M."/>
            <person name="Schmutz J."/>
            <person name="Jabbour D."/>
            <person name="Luo H."/>
            <person name="Baker S.E."/>
            <person name="Pisabarro A.G."/>
            <person name="Walton J.D."/>
            <person name="Blanchette R.A."/>
            <person name="Henrissat B."/>
            <person name="Martin F."/>
            <person name="Cullen D."/>
            <person name="Hibbett D.S."/>
            <person name="Grigoriev I.V."/>
        </authorList>
    </citation>
    <scope>NUCLEOTIDE SEQUENCE [LARGE SCALE GENOMIC DNA]</scope>
    <source>
        <strain evidence="2">CBS 339.88</strain>
    </source>
</reference>
<dbReference type="Proteomes" id="UP000027222">
    <property type="component" value="Unassembled WGS sequence"/>
</dbReference>
<keyword evidence="2" id="KW-1185">Reference proteome</keyword>
<proteinExistence type="predicted"/>
<evidence type="ECO:0000313" key="1">
    <source>
        <dbReference type="EMBL" id="KDR71120.1"/>
    </source>
</evidence>
<protein>
    <submittedName>
        <fullName evidence="1">Uncharacterized protein</fullName>
    </submittedName>
</protein>
<organism evidence="1 2">
    <name type="scientific">Galerina marginata (strain CBS 339.88)</name>
    <dbReference type="NCBI Taxonomy" id="685588"/>
    <lineage>
        <taxon>Eukaryota</taxon>
        <taxon>Fungi</taxon>
        <taxon>Dikarya</taxon>
        <taxon>Basidiomycota</taxon>
        <taxon>Agaricomycotina</taxon>
        <taxon>Agaricomycetes</taxon>
        <taxon>Agaricomycetidae</taxon>
        <taxon>Agaricales</taxon>
        <taxon>Agaricineae</taxon>
        <taxon>Strophariaceae</taxon>
        <taxon>Galerina</taxon>
    </lineage>
</organism>
<evidence type="ECO:0000313" key="2">
    <source>
        <dbReference type="Proteomes" id="UP000027222"/>
    </source>
</evidence>
<gene>
    <name evidence="1" type="ORF">GALMADRAFT_144186</name>
</gene>
<sequence>MFLVLSSRVLIVEDTENLQGDVAKQLQASEVEQTAKLTDGGRLLVVWHSTSVLLVFSYQPSPSHPQPPEVSSRLLLPAPMLPALMSPTSSDIIRVGFGMSQTTARSPTQGALTLHSYITDSNWDLLSLAPSLHRVFWCFSSTIWFERIRTATPHLAQLHLLSMPLEFGASVLTVP</sequence>
<dbReference type="HOGENOM" id="CLU_1532664_0_0_1"/>
<name>A0A067SJJ3_GALM3</name>
<accession>A0A067SJJ3</accession>